<dbReference type="GO" id="GO:0003700">
    <property type="term" value="F:DNA-binding transcription factor activity"/>
    <property type="evidence" value="ECO:0007669"/>
    <property type="project" value="InterPro"/>
</dbReference>
<gene>
    <name evidence="6" type="ORF">OSH02_09875</name>
</gene>
<reference evidence="6" key="1">
    <citation type="submission" date="2022-11" db="EMBL/GenBank/DDBJ databases">
        <title>Biodiversity and phylogenetic relationships of bacteria.</title>
        <authorList>
            <person name="Machado R.A.R."/>
            <person name="Bhat A."/>
            <person name="Loulou A."/>
            <person name="Kallel S."/>
        </authorList>
    </citation>
    <scope>NUCLEOTIDE SEQUENCE</scope>
    <source>
        <strain evidence="6">DSM 16503</strain>
    </source>
</reference>
<dbReference type="Pfam" id="PF00126">
    <property type="entry name" value="HTH_1"/>
    <property type="match status" value="1"/>
</dbReference>
<evidence type="ECO:0000256" key="1">
    <source>
        <dbReference type="ARBA" id="ARBA00009437"/>
    </source>
</evidence>
<dbReference type="Gene3D" id="3.40.190.290">
    <property type="match status" value="1"/>
</dbReference>
<evidence type="ECO:0000313" key="6">
    <source>
        <dbReference type="EMBL" id="MCX5565673.1"/>
    </source>
</evidence>
<keyword evidence="3" id="KW-0238">DNA-binding</keyword>
<evidence type="ECO:0000256" key="3">
    <source>
        <dbReference type="ARBA" id="ARBA00023125"/>
    </source>
</evidence>
<dbReference type="InterPro" id="IPR000847">
    <property type="entry name" value="LysR_HTH_N"/>
</dbReference>
<evidence type="ECO:0000259" key="5">
    <source>
        <dbReference type="PROSITE" id="PS50931"/>
    </source>
</evidence>
<organism evidence="6 7">
    <name type="scientific">Alcaligenes phenolicus</name>
    <dbReference type="NCBI Taxonomy" id="232846"/>
    <lineage>
        <taxon>Bacteria</taxon>
        <taxon>Pseudomonadati</taxon>
        <taxon>Pseudomonadota</taxon>
        <taxon>Betaproteobacteria</taxon>
        <taxon>Burkholderiales</taxon>
        <taxon>Alcaligenaceae</taxon>
        <taxon>Alcaligenes</taxon>
    </lineage>
</organism>
<comment type="similarity">
    <text evidence="1">Belongs to the LysR transcriptional regulatory family.</text>
</comment>
<evidence type="ECO:0000256" key="2">
    <source>
        <dbReference type="ARBA" id="ARBA00023015"/>
    </source>
</evidence>
<evidence type="ECO:0000313" key="7">
    <source>
        <dbReference type="Proteomes" id="UP001208074"/>
    </source>
</evidence>
<sequence>MVKTPEQLLTFACLAETLNISHAAERLHLSQPAVSGQLRLLQDSFGEALYRRSGRGVALTPIGVELANCARHLQQGYQQALTLRDTQRGMQTGLLRIGASTTPASYLLPTLLAAYRKQYPGIELSIEDGNSSDILERLPEFDLAFVEGELPERLPADVRVYGWRKDEVVGIVGADHPLAGHDSVSWAQAVEHEFIMRETGSGVRRLVEDACRQAGVSPQVSIYLAGVEGIKQAVRAGLGVGFVSILSMQHEDGTLKLFRMAPTPLTRTLSILLPHASLPSRVAVDFLERAHHSSDAPLGPRGQAISSSHWA</sequence>
<dbReference type="EMBL" id="JAPKNB010000006">
    <property type="protein sequence ID" value="MCX5565673.1"/>
    <property type="molecule type" value="Genomic_DNA"/>
</dbReference>
<dbReference type="InterPro" id="IPR005119">
    <property type="entry name" value="LysR_subst-bd"/>
</dbReference>
<accession>A0AAW5VP43</accession>
<dbReference type="PANTHER" id="PTHR30126:SF39">
    <property type="entry name" value="HTH-TYPE TRANSCRIPTIONAL REGULATOR CYSL"/>
    <property type="match status" value="1"/>
</dbReference>
<evidence type="ECO:0000256" key="4">
    <source>
        <dbReference type="ARBA" id="ARBA00023163"/>
    </source>
</evidence>
<feature type="domain" description="HTH lysR-type" evidence="5">
    <location>
        <begin position="1"/>
        <end position="60"/>
    </location>
</feature>
<proteinExistence type="inferred from homology"/>
<dbReference type="Proteomes" id="UP001208074">
    <property type="component" value="Unassembled WGS sequence"/>
</dbReference>
<dbReference type="InterPro" id="IPR036390">
    <property type="entry name" value="WH_DNA-bd_sf"/>
</dbReference>
<dbReference type="GO" id="GO:0000976">
    <property type="term" value="F:transcription cis-regulatory region binding"/>
    <property type="evidence" value="ECO:0007669"/>
    <property type="project" value="TreeGrafter"/>
</dbReference>
<dbReference type="PANTHER" id="PTHR30126">
    <property type="entry name" value="HTH-TYPE TRANSCRIPTIONAL REGULATOR"/>
    <property type="match status" value="1"/>
</dbReference>
<dbReference type="PRINTS" id="PR00039">
    <property type="entry name" value="HTHLYSR"/>
</dbReference>
<keyword evidence="4" id="KW-0804">Transcription</keyword>
<keyword evidence="2" id="KW-0805">Transcription regulation</keyword>
<dbReference type="Pfam" id="PF03466">
    <property type="entry name" value="LysR_substrate"/>
    <property type="match status" value="1"/>
</dbReference>
<dbReference type="PROSITE" id="PS50931">
    <property type="entry name" value="HTH_LYSR"/>
    <property type="match status" value="1"/>
</dbReference>
<dbReference type="AlphaFoldDB" id="A0AAW5VP43"/>
<name>A0AAW5VP43_9BURK</name>
<comment type="caution">
    <text evidence="6">The sequence shown here is derived from an EMBL/GenBank/DDBJ whole genome shotgun (WGS) entry which is preliminary data.</text>
</comment>
<dbReference type="SUPFAM" id="SSF46785">
    <property type="entry name" value="Winged helix' DNA-binding domain"/>
    <property type="match status" value="1"/>
</dbReference>
<dbReference type="Gene3D" id="1.10.10.10">
    <property type="entry name" value="Winged helix-like DNA-binding domain superfamily/Winged helix DNA-binding domain"/>
    <property type="match status" value="1"/>
</dbReference>
<dbReference type="InterPro" id="IPR036388">
    <property type="entry name" value="WH-like_DNA-bd_sf"/>
</dbReference>
<dbReference type="SUPFAM" id="SSF53850">
    <property type="entry name" value="Periplasmic binding protein-like II"/>
    <property type="match status" value="1"/>
</dbReference>
<dbReference type="RefSeq" id="WP_051316475.1">
    <property type="nucleotide sequence ID" value="NZ_JAPKNB010000006.1"/>
</dbReference>
<protein>
    <submittedName>
        <fullName evidence="6">LysR family transcriptional regulator</fullName>
    </submittedName>
</protein>